<dbReference type="AlphaFoldDB" id="A0A9N7YMH1"/>
<feature type="compositionally biased region" description="Acidic residues" evidence="1">
    <location>
        <begin position="1"/>
        <end position="13"/>
    </location>
</feature>
<evidence type="ECO:0000256" key="1">
    <source>
        <dbReference type="SAM" id="MobiDB-lite"/>
    </source>
</evidence>
<evidence type="ECO:0000313" key="3">
    <source>
        <dbReference type="Proteomes" id="UP001153269"/>
    </source>
</evidence>
<dbReference type="EMBL" id="CADEAL010001446">
    <property type="protein sequence ID" value="CAB1432512.1"/>
    <property type="molecule type" value="Genomic_DNA"/>
</dbReference>
<gene>
    <name evidence="2" type="ORF">PLEPLA_LOCUS20594</name>
</gene>
<feature type="region of interest" description="Disordered" evidence="1">
    <location>
        <begin position="41"/>
        <end position="65"/>
    </location>
</feature>
<protein>
    <submittedName>
        <fullName evidence="2">Uncharacterized protein</fullName>
    </submittedName>
</protein>
<feature type="region of interest" description="Disordered" evidence="1">
    <location>
        <begin position="98"/>
        <end position="122"/>
    </location>
</feature>
<name>A0A9N7YMH1_PLEPL</name>
<organism evidence="2 3">
    <name type="scientific">Pleuronectes platessa</name>
    <name type="common">European plaice</name>
    <dbReference type="NCBI Taxonomy" id="8262"/>
    <lineage>
        <taxon>Eukaryota</taxon>
        <taxon>Metazoa</taxon>
        <taxon>Chordata</taxon>
        <taxon>Craniata</taxon>
        <taxon>Vertebrata</taxon>
        <taxon>Euteleostomi</taxon>
        <taxon>Actinopterygii</taxon>
        <taxon>Neopterygii</taxon>
        <taxon>Teleostei</taxon>
        <taxon>Neoteleostei</taxon>
        <taxon>Acanthomorphata</taxon>
        <taxon>Carangaria</taxon>
        <taxon>Pleuronectiformes</taxon>
        <taxon>Pleuronectoidei</taxon>
        <taxon>Pleuronectidae</taxon>
        <taxon>Pleuronectes</taxon>
    </lineage>
</organism>
<accession>A0A9N7YMH1</accession>
<reference evidence="2" key="1">
    <citation type="submission" date="2020-03" db="EMBL/GenBank/DDBJ databases">
        <authorList>
            <person name="Weist P."/>
        </authorList>
    </citation>
    <scope>NUCLEOTIDE SEQUENCE</scope>
</reference>
<evidence type="ECO:0000313" key="2">
    <source>
        <dbReference type="EMBL" id="CAB1432512.1"/>
    </source>
</evidence>
<dbReference type="Proteomes" id="UP001153269">
    <property type="component" value="Unassembled WGS sequence"/>
</dbReference>
<comment type="caution">
    <text evidence="2">The sequence shown here is derived from an EMBL/GenBank/DDBJ whole genome shotgun (WGS) entry which is preliminary data.</text>
</comment>
<keyword evidence="3" id="KW-1185">Reference proteome</keyword>
<feature type="region of interest" description="Disordered" evidence="1">
    <location>
        <begin position="1"/>
        <end position="28"/>
    </location>
</feature>
<sequence length="122" mass="13583">MLAPHDEEDDDDDWRSLPSGRRIYGPQCPSAAQNALSLEERFSGGMRSDRGRGMEGKWRGTVRAETREAEREAEVHKIILDSDSLQLAKPIGSVKKAREATCIRRSQTHNPPALGEDKAKAQ</sequence>
<proteinExistence type="predicted"/>